<evidence type="ECO:0000313" key="3">
    <source>
        <dbReference type="Proteomes" id="UP001202328"/>
    </source>
</evidence>
<sequence>MGIQGAEASIFTHQNHSAASKPSSSAGSSPKIVKDSEDKGVDDEITQTKYNIGIGKVHLLLWLKERSKGFLVHTACVMMLDEVSFPVPLVDD</sequence>
<protein>
    <submittedName>
        <fullName evidence="2">Uncharacterized protein</fullName>
    </submittedName>
</protein>
<evidence type="ECO:0000313" key="2">
    <source>
        <dbReference type="EMBL" id="KAI3873875.1"/>
    </source>
</evidence>
<feature type="compositionally biased region" description="Low complexity" evidence="1">
    <location>
        <begin position="17"/>
        <end position="31"/>
    </location>
</feature>
<dbReference type="Proteomes" id="UP001202328">
    <property type="component" value="Unassembled WGS sequence"/>
</dbReference>
<reference evidence="2" key="1">
    <citation type="submission" date="2022-04" db="EMBL/GenBank/DDBJ databases">
        <title>A functionally conserved STORR gene fusion in Papaver species that diverged 16.8 million years ago.</title>
        <authorList>
            <person name="Catania T."/>
        </authorList>
    </citation>
    <scope>NUCLEOTIDE SEQUENCE</scope>
    <source>
        <strain evidence="2">S-188037</strain>
    </source>
</reference>
<proteinExistence type="predicted"/>
<dbReference type="EMBL" id="JAJJMB010012717">
    <property type="protein sequence ID" value="KAI3873875.1"/>
    <property type="molecule type" value="Genomic_DNA"/>
</dbReference>
<evidence type="ECO:0000256" key="1">
    <source>
        <dbReference type="SAM" id="MobiDB-lite"/>
    </source>
</evidence>
<dbReference type="AlphaFoldDB" id="A0AAD4XAT9"/>
<comment type="caution">
    <text evidence="2">The sequence shown here is derived from an EMBL/GenBank/DDBJ whole genome shotgun (WGS) entry which is preliminary data.</text>
</comment>
<name>A0AAD4XAT9_9MAGN</name>
<gene>
    <name evidence="2" type="ORF">MKW98_001524</name>
</gene>
<organism evidence="2 3">
    <name type="scientific">Papaver atlanticum</name>
    <dbReference type="NCBI Taxonomy" id="357466"/>
    <lineage>
        <taxon>Eukaryota</taxon>
        <taxon>Viridiplantae</taxon>
        <taxon>Streptophyta</taxon>
        <taxon>Embryophyta</taxon>
        <taxon>Tracheophyta</taxon>
        <taxon>Spermatophyta</taxon>
        <taxon>Magnoliopsida</taxon>
        <taxon>Ranunculales</taxon>
        <taxon>Papaveraceae</taxon>
        <taxon>Papaveroideae</taxon>
        <taxon>Papaver</taxon>
    </lineage>
</organism>
<keyword evidence="3" id="KW-1185">Reference proteome</keyword>
<feature type="region of interest" description="Disordered" evidence="1">
    <location>
        <begin position="12"/>
        <end position="40"/>
    </location>
</feature>
<accession>A0AAD4XAT9</accession>